<evidence type="ECO:0000256" key="17">
    <source>
        <dbReference type="ARBA" id="ARBA00023012"/>
    </source>
</evidence>
<feature type="domain" description="Histidine kinase" evidence="24">
    <location>
        <begin position="208"/>
        <end position="410"/>
    </location>
</feature>
<dbReference type="InterPro" id="IPR003594">
    <property type="entry name" value="HATPase_dom"/>
</dbReference>
<gene>
    <name evidence="26" type="ORF">GCM10011574_15820</name>
</gene>
<evidence type="ECO:0000256" key="12">
    <source>
        <dbReference type="ARBA" id="ARBA00022801"/>
    </source>
</evidence>
<dbReference type="InterPro" id="IPR004358">
    <property type="entry name" value="Sig_transdc_His_kin-like_C"/>
</dbReference>
<dbReference type="Proteomes" id="UP000653480">
    <property type="component" value="Unassembled WGS sequence"/>
</dbReference>
<reference evidence="26" key="1">
    <citation type="journal article" date="2014" name="Int. J. Syst. Evol. Microbiol.">
        <title>Complete genome sequence of Corynebacterium casei LMG S-19264T (=DSM 44701T), isolated from a smear-ripened cheese.</title>
        <authorList>
            <consortium name="US DOE Joint Genome Institute (JGI-PGF)"/>
            <person name="Walter F."/>
            <person name="Albersmeier A."/>
            <person name="Kalinowski J."/>
            <person name="Ruckert C."/>
        </authorList>
    </citation>
    <scope>NUCLEOTIDE SEQUENCE</scope>
    <source>
        <strain evidence="26">CGMCC 4.7138</strain>
    </source>
</reference>
<keyword evidence="13" id="KW-0067">ATP-binding</keyword>
<keyword evidence="23" id="KW-0472">Membrane</keyword>
<dbReference type="InterPro" id="IPR050980">
    <property type="entry name" value="2C_sensor_his_kinase"/>
</dbReference>
<evidence type="ECO:0000256" key="20">
    <source>
        <dbReference type="ARBA" id="ARBA00023211"/>
    </source>
</evidence>
<evidence type="ECO:0000256" key="19">
    <source>
        <dbReference type="ARBA" id="ARBA00023026"/>
    </source>
</evidence>
<evidence type="ECO:0000256" key="8">
    <source>
        <dbReference type="ARBA" id="ARBA00022679"/>
    </source>
</evidence>
<dbReference type="InterPro" id="IPR003660">
    <property type="entry name" value="HAMP_dom"/>
</dbReference>
<proteinExistence type="predicted"/>
<evidence type="ECO:0000256" key="13">
    <source>
        <dbReference type="ARBA" id="ARBA00022840"/>
    </source>
</evidence>
<dbReference type="SUPFAM" id="SSF47384">
    <property type="entry name" value="Homodimeric domain of signal transducing histidine kinase"/>
    <property type="match status" value="1"/>
</dbReference>
<dbReference type="GO" id="GO:0004721">
    <property type="term" value="F:phosphoprotein phosphatase activity"/>
    <property type="evidence" value="ECO:0007669"/>
    <property type="project" value="UniProtKB-KW"/>
</dbReference>
<keyword evidence="14" id="KW-0460">Magnesium</keyword>
<protein>
    <recommendedName>
        <fullName evidence="21">Signal transduction histidine-protein kinase/phosphatase MprB</fullName>
        <ecNumber evidence="5">2.7.13.3</ecNumber>
    </recommendedName>
    <alternativeName>
        <fullName evidence="22">Mycobacterial persistence regulator B</fullName>
    </alternativeName>
</protein>
<sequence length="423" mass="45449">MRRRLLSSMLLVAVIAVLLLGVPLGVVVVRLFNDEVAQELSTDANRLLLGVEYSLSQGQGISPDQLARNYPDRYLQVFVRGKPPIVVGSPPLVGRDLTEEARSENGYVRVSRDAAQIQQDTQARLVLIIALAVVALGAAIGLATVTSRRLSLPLQDLTRIAERLGSGDARPSRHRYGIPELDLVAEVLDRSALRISDLLAREREFATDASHQLRTPLTGLSMRLEEIVAAADQPEVVREEGEAAVVQVERLTAVIDELLAAARRQRHAQAAPIDVDDVVGQQIVEWEPAFRRAHRSLVLAGDRGLSALGTTGGLSQVLSTLLENSLKHGDGVLTINTSSTGRSVVIEVADEGPGIPEALGHRVFERSVSGGGGTGLGLTLARALVAADGGRLELVKRRPATFAIFLRHTRDSGRHHRVVSGPA</sequence>
<keyword evidence="18" id="KW-0346">Stress response</keyword>
<dbReference type="AlphaFoldDB" id="A0A8H9GWL2"/>
<dbReference type="PRINTS" id="PR00344">
    <property type="entry name" value="BCTRLSENSOR"/>
</dbReference>
<dbReference type="PROSITE" id="PS50109">
    <property type="entry name" value="HIS_KIN"/>
    <property type="match status" value="1"/>
</dbReference>
<dbReference type="PROSITE" id="PS50885">
    <property type="entry name" value="HAMP"/>
    <property type="match status" value="1"/>
</dbReference>
<evidence type="ECO:0000256" key="18">
    <source>
        <dbReference type="ARBA" id="ARBA00023016"/>
    </source>
</evidence>
<evidence type="ECO:0000256" key="3">
    <source>
        <dbReference type="ARBA" id="ARBA00001946"/>
    </source>
</evidence>
<feature type="transmembrane region" description="Helical" evidence="23">
    <location>
        <begin position="125"/>
        <end position="145"/>
    </location>
</feature>
<dbReference type="SMART" id="SM00387">
    <property type="entry name" value="HATPase_c"/>
    <property type="match status" value="1"/>
</dbReference>
<dbReference type="InterPro" id="IPR036890">
    <property type="entry name" value="HATPase_C_sf"/>
</dbReference>
<comment type="catalytic activity">
    <reaction evidence="1">
        <text>ATP + protein L-histidine = ADP + protein N-phospho-L-histidine.</text>
        <dbReference type="EC" id="2.7.13.3"/>
    </reaction>
</comment>
<dbReference type="GO" id="GO:0000155">
    <property type="term" value="F:phosphorelay sensor kinase activity"/>
    <property type="evidence" value="ECO:0007669"/>
    <property type="project" value="InterPro"/>
</dbReference>
<evidence type="ECO:0000256" key="16">
    <source>
        <dbReference type="ARBA" id="ARBA00022989"/>
    </source>
</evidence>
<dbReference type="SMART" id="SM00388">
    <property type="entry name" value="HisKA"/>
    <property type="match status" value="1"/>
</dbReference>
<keyword evidence="27" id="KW-1185">Reference proteome</keyword>
<evidence type="ECO:0000313" key="26">
    <source>
        <dbReference type="EMBL" id="GGO04739.1"/>
    </source>
</evidence>
<evidence type="ECO:0000259" key="25">
    <source>
        <dbReference type="PROSITE" id="PS50885"/>
    </source>
</evidence>
<evidence type="ECO:0000256" key="7">
    <source>
        <dbReference type="ARBA" id="ARBA00022553"/>
    </source>
</evidence>
<dbReference type="GO" id="GO:0005886">
    <property type="term" value="C:plasma membrane"/>
    <property type="evidence" value="ECO:0007669"/>
    <property type="project" value="UniProtKB-SubCell"/>
</dbReference>
<dbReference type="RefSeq" id="WP_167748164.1">
    <property type="nucleotide sequence ID" value="NZ_BMMN01000002.1"/>
</dbReference>
<keyword evidence="15" id="KW-0904">Protein phosphatase</keyword>
<keyword evidence="20" id="KW-0464">Manganese</keyword>
<dbReference type="EMBL" id="BMMN01000002">
    <property type="protein sequence ID" value="GGO04739.1"/>
    <property type="molecule type" value="Genomic_DNA"/>
</dbReference>
<dbReference type="Pfam" id="PF18092">
    <property type="entry name" value="DraK_HK_N"/>
    <property type="match status" value="1"/>
</dbReference>
<accession>A0A8H9GWL2</accession>
<evidence type="ECO:0000256" key="11">
    <source>
        <dbReference type="ARBA" id="ARBA00022777"/>
    </source>
</evidence>
<dbReference type="CDD" id="cd00082">
    <property type="entry name" value="HisKA"/>
    <property type="match status" value="1"/>
</dbReference>
<evidence type="ECO:0000256" key="6">
    <source>
        <dbReference type="ARBA" id="ARBA00022475"/>
    </source>
</evidence>
<evidence type="ECO:0000256" key="22">
    <source>
        <dbReference type="ARBA" id="ARBA00041776"/>
    </source>
</evidence>
<keyword evidence="17" id="KW-0902">Two-component regulatory system</keyword>
<evidence type="ECO:0000256" key="9">
    <source>
        <dbReference type="ARBA" id="ARBA00022692"/>
    </source>
</evidence>
<feature type="domain" description="HAMP" evidence="25">
    <location>
        <begin position="148"/>
        <end position="200"/>
    </location>
</feature>
<dbReference type="InterPro" id="IPR003661">
    <property type="entry name" value="HisK_dim/P_dom"/>
</dbReference>
<evidence type="ECO:0000256" key="15">
    <source>
        <dbReference type="ARBA" id="ARBA00022912"/>
    </source>
</evidence>
<comment type="caution">
    <text evidence="26">The sequence shown here is derived from an EMBL/GenBank/DDBJ whole genome shotgun (WGS) entry which is preliminary data.</text>
</comment>
<evidence type="ECO:0000256" key="5">
    <source>
        <dbReference type="ARBA" id="ARBA00012438"/>
    </source>
</evidence>
<evidence type="ECO:0000256" key="4">
    <source>
        <dbReference type="ARBA" id="ARBA00004651"/>
    </source>
</evidence>
<evidence type="ECO:0000256" key="21">
    <source>
        <dbReference type="ARBA" id="ARBA00040454"/>
    </source>
</evidence>
<evidence type="ECO:0000256" key="23">
    <source>
        <dbReference type="SAM" id="Phobius"/>
    </source>
</evidence>
<dbReference type="EC" id="2.7.13.3" evidence="5"/>
<organism evidence="26 27">
    <name type="scientific">Microbispora bryophytorum</name>
    <dbReference type="NCBI Taxonomy" id="1460882"/>
    <lineage>
        <taxon>Bacteria</taxon>
        <taxon>Bacillati</taxon>
        <taxon>Actinomycetota</taxon>
        <taxon>Actinomycetes</taxon>
        <taxon>Streptosporangiales</taxon>
        <taxon>Streptosporangiaceae</taxon>
        <taxon>Microbispora</taxon>
    </lineage>
</organism>
<dbReference type="PANTHER" id="PTHR44936">
    <property type="entry name" value="SENSOR PROTEIN CREC"/>
    <property type="match status" value="1"/>
</dbReference>
<dbReference type="PANTHER" id="PTHR44936:SF9">
    <property type="entry name" value="SENSOR PROTEIN CREC"/>
    <property type="match status" value="1"/>
</dbReference>
<keyword evidence="10" id="KW-0547">Nucleotide-binding</keyword>
<name>A0A8H9GWL2_9ACTN</name>
<dbReference type="CDD" id="cd00075">
    <property type="entry name" value="HATPase"/>
    <property type="match status" value="1"/>
</dbReference>
<reference evidence="26" key="2">
    <citation type="submission" date="2020-09" db="EMBL/GenBank/DDBJ databases">
        <authorList>
            <person name="Sun Q."/>
            <person name="Zhou Y."/>
        </authorList>
    </citation>
    <scope>NUCLEOTIDE SEQUENCE</scope>
    <source>
        <strain evidence="26">CGMCC 4.7138</strain>
    </source>
</reference>
<keyword evidence="8" id="KW-0808">Transferase</keyword>
<evidence type="ECO:0000256" key="14">
    <source>
        <dbReference type="ARBA" id="ARBA00022842"/>
    </source>
</evidence>
<dbReference type="GO" id="GO:0005524">
    <property type="term" value="F:ATP binding"/>
    <property type="evidence" value="ECO:0007669"/>
    <property type="project" value="UniProtKB-KW"/>
</dbReference>
<comment type="cofactor">
    <cofactor evidence="2">
        <name>Mn(2+)</name>
        <dbReference type="ChEBI" id="CHEBI:29035"/>
    </cofactor>
</comment>
<comment type="subcellular location">
    <subcellularLocation>
        <location evidence="4">Cell membrane</location>
        <topology evidence="4">Multi-pass membrane protein</topology>
    </subcellularLocation>
</comment>
<keyword evidence="6" id="KW-1003">Cell membrane</keyword>
<dbReference type="SUPFAM" id="SSF55874">
    <property type="entry name" value="ATPase domain of HSP90 chaperone/DNA topoisomerase II/histidine kinase"/>
    <property type="match status" value="1"/>
</dbReference>
<keyword evidence="9 23" id="KW-0812">Transmembrane</keyword>
<dbReference type="InterPro" id="IPR036097">
    <property type="entry name" value="HisK_dim/P_sf"/>
</dbReference>
<keyword evidence="19" id="KW-0843">Virulence</keyword>
<evidence type="ECO:0000256" key="2">
    <source>
        <dbReference type="ARBA" id="ARBA00001936"/>
    </source>
</evidence>
<evidence type="ECO:0000256" key="10">
    <source>
        <dbReference type="ARBA" id="ARBA00022741"/>
    </source>
</evidence>
<comment type="cofactor">
    <cofactor evidence="3">
        <name>Mg(2+)</name>
        <dbReference type="ChEBI" id="CHEBI:18420"/>
    </cofactor>
</comment>
<dbReference type="Pfam" id="PF00512">
    <property type="entry name" value="HisKA"/>
    <property type="match status" value="1"/>
</dbReference>
<dbReference type="InterPro" id="IPR005467">
    <property type="entry name" value="His_kinase_dom"/>
</dbReference>
<keyword evidence="16 23" id="KW-1133">Transmembrane helix</keyword>
<dbReference type="InterPro" id="IPR040868">
    <property type="entry name" value="DraK_HK_N"/>
</dbReference>
<dbReference type="Gene3D" id="1.10.287.130">
    <property type="match status" value="1"/>
</dbReference>
<evidence type="ECO:0000259" key="24">
    <source>
        <dbReference type="PROSITE" id="PS50109"/>
    </source>
</evidence>
<dbReference type="Gene3D" id="3.30.565.10">
    <property type="entry name" value="Histidine kinase-like ATPase, C-terminal domain"/>
    <property type="match status" value="1"/>
</dbReference>
<keyword evidence="12" id="KW-0378">Hydrolase</keyword>
<dbReference type="Gene3D" id="6.10.340.10">
    <property type="match status" value="1"/>
</dbReference>
<dbReference type="Pfam" id="PF02518">
    <property type="entry name" value="HATPase_c"/>
    <property type="match status" value="1"/>
</dbReference>
<evidence type="ECO:0000313" key="27">
    <source>
        <dbReference type="Proteomes" id="UP000653480"/>
    </source>
</evidence>
<keyword evidence="7" id="KW-0597">Phosphoprotein</keyword>
<evidence type="ECO:0000256" key="1">
    <source>
        <dbReference type="ARBA" id="ARBA00000085"/>
    </source>
</evidence>
<keyword evidence="11 26" id="KW-0418">Kinase</keyword>